<comment type="subcellular location">
    <subcellularLocation>
        <location evidence="9">Cell membrane</location>
        <topology evidence="9">Multi-pass membrane protein</topology>
    </subcellularLocation>
    <subcellularLocation>
        <location evidence="1">Membrane</location>
        <topology evidence="1">Multi-pass membrane protein</topology>
    </subcellularLocation>
</comment>
<dbReference type="InterPro" id="IPR000725">
    <property type="entry name" value="Olfact_rcpt"/>
</dbReference>
<feature type="transmembrane region" description="Helical" evidence="9">
    <location>
        <begin position="140"/>
        <end position="158"/>
    </location>
</feature>
<gene>
    <name evidence="12" type="primary">LOC108702177</name>
</gene>
<dbReference type="KEGG" id="xla:108702177"/>
<feature type="transmembrane region" description="Helical" evidence="9">
    <location>
        <begin position="237"/>
        <end position="260"/>
    </location>
</feature>
<dbReference type="OMA" id="FKMHSAS"/>
<dbReference type="GeneID" id="108702177"/>
<organism evidence="11 12">
    <name type="scientific">Xenopus laevis</name>
    <name type="common">African clawed frog</name>
    <dbReference type="NCBI Taxonomy" id="8355"/>
    <lineage>
        <taxon>Eukaryota</taxon>
        <taxon>Metazoa</taxon>
        <taxon>Chordata</taxon>
        <taxon>Craniata</taxon>
        <taxon>Vertebrata</taxon>
        <taxon>Euteleostomi</taxon>
        <taxon>Amphibia</taxon>
        <taxon>Batrachia</taxon>
        <taxon>Anura</taxon>
        <taxon>Pipoidea</taxon>
        <taxon>Pipidae</taxon>
        <taxon>Xenopodinae</taxon>
        <taxon>Xenopus</taxon>
        <taxon>Xenopus</taxon>
    </lineage>
</organism>
<dbReference type="GO" id="GO:0004984">
    <property type="term" value="F:olfactory receptor activity"/>
    <property type="evidence" value="ECO:0000318"/>
    <property type="project" value="GO_Central"/>
</dbReference>
<dbReference type="InterPro" id="IPR000276">
    <property type="entry name" value="GPCR_Rhodpsn"/>
</dbReference>
<dbReference type="GO" id="GO:0005549">
    <property type="term" value="F:odorant binding"/>
    <property type="evidence" value="ECO:0000318"/>
    <property type="project" value="GO_Central"/>
</dbReference>
<dbReference type="PaxDb" id="8355-A0A1L8EKV7"/>
<dbReference type="PRINTS" id="PR00245">
    <property type="entry name" value="OLFACTORYR"/>
</dbReference>
<evidence type="ECO:0000259" key="10">
    <source>
        <dbReference type="PROSITE" id="PS50262"/>
    </source>
</evidence>
<dbReference type="CDD" id="cd15230">
    <property type="entry name" value="7tmA_OR5-like"/>
    <property type="match status" value="1"/>
</dbReference>
<dbReference type="FunFam" id="1.20.1070.10:FF:000003">
    <property type="entry name" value="Olfactory receptor"/>
    <property type="match status" value="1"/>
</dbReference>
<dbReference type="PROSITE" id="PS50262">
    <property type="entry name" value="G_PROTEIN_RECEP_F1_2"/>
    <property type="match status" value="1"/>
</dbReference>
<comment type="similarity">
    <text evidence="8">Belongs to the G-protein coupled receptor 1 family.</text>
</comment>
<evidence type="ECO:0000256" key="4">
    <source>
        <dbReference type="ARBA" id="ARBA00023040"/>
    </source>
</evidence>
<sequence length="316" mass="35802">MGRENQSSAKDFILSGLTDNPTLQQILFFSFLLIYITTILGNVGIMVITKTEANLNTPMYFFLRHLSFSDLCYSSVITPEMLANFLRKEKVIQLAGCAAQMFIFVTFGAMECFLLGIMAYDRYLAICQPLHYHVTMDNKACMTFVGAAYMGSLLNALVHTTGTFSLSFCRSNIIKHFYCDIPPLLRLSCSDTTINEILLVVFGIMTSWFSLLVIIISYGYIIYAIFKMHSASGRRKVLSTCTSHFTAVSMFYGALFFMYFRPATSFSVGKDSIASMFYTIFIPMLNPLIYSLRNRDVKEALVKAIRRTFFKAGHQK</sequence>
<keyword evidence="9" id="KW-1003">Cell membrane</keyword>
<dbReference type="GO" id="GO:0004930">
    <property type="term" value="F:G protein-coupled receptor activity"/>
    <property type="evidence" value="ECO:0007669"/>
    <property type="project" value="UniProtKB-KW"/>
</dbReference>
<evidence type="ECO:0000256" key="6">
    <source>
        <dbReference type="ARBA" id="ARBA00023170"/>
    </source>
</evidence>
<evidence type="ECO:0000313" key="11">
    <source>
        <dbReference type="Proteomes" id="UP000186698"/>
    </source>
</evidence>
<evidence type="ECO:0000256" key="8">
    <source>
        <dbReference type="RuleBase" id="RU000688"/>
    </source>
</evidence>
<feature type="transmembrane region" description="Helical" evidence="9">
    <location>
        <begin position="197"/>
        <end position="225"/>
    </location>
</feature>
<reference evidence="12" key="1">
    <citation type="submission" date="2025-08" db="UniProtKB">
        <authorList>
            <consortium name="RefSeq"/>
        </authorList>
    </citation>
    <scope>IDENTIFICATION</scope>
    <source>
        <strain evidence="12">J_2021</strain>
        <tissue evidence="12">Erythrocytes</tissue>
    </source>
</reference>
<keyword evidence="3 9" id="KW-1133">Transmembrane helix</keyword>
<feature type="transmembrane region" description="Helical" evidence="9">
    <location>
        <begin position="60"/>
        <end position="78"/>
    </location>
</feature>
<name>A0A1L8EKV7_XENLA</name>
<protein>
    <recommendedName>
        <fullName evidence="9">Olfactory receptor</fullName>
    </recommendedName>
</protein>
<evidence type="ECO:0000256" key="7">
    <source>
        <dbReference type="ARBA" id="ARBA00023224"/>
    </source>
</evidence>
<dbReference type="OrthoDB" id="9615015at2759"/>
<keyword evidence="4 8" id="KW-0297">G-protein coupled receptor</keyword>
<feature type="transmembrane region" description="Helical" evidence="9">
    <location>
        <begin position="272"/>
        <end position="292"/>
    </location>
</feature>
<dbReference type="AlphaFoldDB" id="A0A1L8EKV7"/>
<keyword evidence="6 8" id="KW-0675">Receptor</keyword>
<feature type="transmembrane region" description="Helical" evidence="9">
    <location>
        <begin position="26"/>
        <end position="48"/>
    </location>
</feature>
<feature type="transmembrane region" description="Helical" evidence="9">
    <location>
        <begin position="98"/>
        <end position="120"/>
    </location>
</feature>
<dbReference type="GO" id="GO:0005886">
    <property type="term" value="C:plasma membrane"/>
    <property type="evidence" value="ECO:0007669"/>
    <property type="project" value="UniProtKB-SubCell"/>
</dbReference>
<dbReference type="PRINTS" id="PR00237">
    <property type="entry name" value="GPCRRHODOPSN"/>
</dbReference>
<accession>A0A1L8EKV7</accession>
<evidence type="ECO:0000313" key="12">
    <source>
        <dbReference type="RefSeq" id="XP_018093175.1"/>
    </source>
</evidence>
<feature type="domain" description="G-protein coupled receptors family 1 profile" evidence="10">
    <location>
        <begin position="41"/>
        <end position="290"/>
    </location>
</feature>
<keyword evidence="2 8" id="KW-0812">Transmembrane</keyword>
<dbReference type="Pfam" id="PF13853">
    <property type="entry name" value="7tm_4"/>
    <property type="match status" value="1"/>
</dbReference>
<dbReference type="PANTHER" id="PTHR48018">
    <property type="entry name" value="OLFACTORY RECEPTOR"/>
    <property type="match status" value="1"/>
</dbReference>
<keyword evidence="11" id="KW-1185">Reference proteome</keyword>
<dbReference type="PROSITE" id="PS00237">
    <property type="entry name" value="G_PROTEIN_RECEP_F1_1"/>
    <property type="match status" value="1"/>
</dbReference>
<evidence type="ECO:0000256" key="9">
    <source>
        <dbReference type="RuleBase" id="RU363047"/>
    </source>
</evidence>
<keyword evidence="9" id="KW-0716">Sensory transduction</keyword>
<dbReference type="Proteomes" id="UP000186698">
    <property type="component" value="Chromosome 9_10S"/>
</dbReference>
<proteinExistence type="inferred from homology"/>
<dbReference type="Gene3D" id="1.20.1070.10">
    <property type="entry name" value="Rhodopsin 7-helix transmembrane proteins"/>
    <property type="match status" value="1"/>
</dbReference>
<evidence type="ECO:0000256" key="1">
    <source>
        <dbReference type="ARBA" id="ARBA00004141"/>
    </source>
</evidence>
<evidence type="ECO:0000256" key="5">
    <source>
        <dbReference type="ARBA" id="ARBA00023136"/>
    </source>
</evidence>
<keyword evidence="5 9" id="KW-0472">Membrane</keyword>
<dbReference type="InterPro" id="IPR017452">
    <property type="entry name" value="GPCR_Rhodpsn_7TM"/>
</dbReference>
<evidence type="ECO:0000256" key="2">
    <source>
        <dbReference type="ARBA" id="ARBA00022692"/>
    </source>
</evidence>
<evidence type="ECO:0000256" key="3">
    <source>
        <dbReference type="ARBA" id="ARBA00022989"/>
    </source>
</evidence>
<dbReference type="SUPFAM" id="SSF81321">
    <property type="entry name" value="Family A G protein-coupled receptor-like"/>
    <property type="match status" value="1"/>
</dbReference>
<keyword evidence="9" id="KW-0552">Olfaction</keyword>
<dbReference type="RefSeq" id="XP_018093175.1">
    <property type="nucleotide sequence ID" value="XM_018237686.2"/>
</dbReference>
<keyword evidence="7 8" id="KW-0807">Transducer</keyword>